<gene>
    <name evidence="2" type="ORF">NG653_11160</name>
</gene>
<dbReference type="EMBL" id="JAMXIB010000009">
    <property type="protein sequence ID" value="MCO5725417.1"/>
    <property type="molecule type" value="Genomic_DNA"/>
</dbReference>
<sequence>MKKESKDPTAIGRRKFLPILGTGLLLPLLPAPVRAAETREEEEYVTLLKPDGTTVRVKASSLKKSKVVRKKISNSELREWLDKGKEQR</sequence>
<evidence type="ECO:0000313" key="2">
    <source>
        <dbReference type="EMBL" id="MCO5725417.1"/>
    </source>
</evidence>
<comment type="caution">
    <text evidence="2">The sequence shown here is derived from an EMBL/GenBank/DDBJ whole genome shotgun (WGS) entry which is preliminary data.</text>
</comment>
<evidence type="ECO:0000313" key="3">
    <source>
        <dbReference type="Proteomes" id="UP001206312"/>
    </source>
</evidence>
<name>A0ABT1AZK8_9FLAO</name>
<accession>A0ABT1AZK8</accession>
<proteinExistence type="predicted"/>
<keyword evidence="1" id="KW-0732">Signal</keyword>
<dbReference type="Proteomes" id="UP001206312">
    <property type="component" value="Unassembled WGS sequence"/>
</dbReference>
<feature type="signal peptide" evidence="1">
    <location>
        <begin position="1"/>
        <end position="35"/>
    </location>
</feature>
<keyword evidence="3" id="KW-1185">Reference proteome</keyword>
<organism evidence="2 3">
    <name type="scientific">Robiginitalea marina</name>
    <dbReference type="NCBI Taxonomy" id="2954105"/>
    <lineage>
        <taxon>Bacteria</taxon>
        <taxon>Pseudomonadati</taxon>
        <taxon>Bacteroidota</taxon>
        <taxon>Flavobacteriia</taxon>
        <taxon>Flavobacteriales</taxon>
        <taxon>Flavobacteriaceae</taxon>
        <taxon>Robiginitalea</taxon>
    </lineage>
</organism>
<protein>
    <submittedName>
        <fullName evidence="2">Uncharacterized protein</fullName>
    </submittedName>
</protein>
<reference evidence="2 3" key="1">
    <citation type="submission" date="2022-06" db="EMBL/GenBank/DDBJ databases">
        <authorList>
            <person name="Xuan X."/>
        </authorList>
    </citation>
    <scope>NUCLEOTIDE SEQUENCE [LARGE SCALE GENOMIC DNA]</scope>
    <source>
        <strain evidence="2 3">2V75</strain>
    </source>
</reference>
<evidence type="ECO:0000256" key="1">
    <source>
        <dbReference type="SAM" id="SignalP"/>
    </source>
</evidence>
<feature type="chain" id="PRO_5045523860" evidence="1">
    <location>
        <begin position="36"/>
        <end position="88"/>
    </location>
</feature>
<dbReference type="RefSeq" id="WP_252741791.1">
    <property type="nucleotide sequence ID" value="NZ_JAMXIB010000009.1"/>
</dbReference>